<feature type="compositionally biased region" description="Low complexity" evidence="1">
    <location>
        <begin position="80"/>
        <end position="94"/>
    </location>
</feature>
<dbReference type="EMBL" id="JALLAZ020001622">
    <property type="protein sequence ID" value="KAL3770687.1"/>
    <property type="molecule type" value="Genomic_DNA"/>
</dbReference>
<reference evidence="2 3" key="1">
    <citation type="submission" date="2024-10" db="EMBL/GenBank/DDBJ databases">
        <title>Updated reference genomes for cyclostephanoid diatoms.</title>
        <authorList>
            <person name="Roberts W.R."/>
            <person name="Alverson A.J."/>
        </authorList>
    </citation>
    <scope>NUCLEOTIDE SEQUENCE [LARGE SCALE GENOMIC DNA]</scope>
    <source>
        <strain evidence="2 3">AJA276-08</strain>
    </source>
</reference>
<evidence type="ECO:0000256" key="1">
    <source>
        <dbReference type="SAM" id="MobiDB-lite"/>
    </source>
</evidence>
<organism evidence="2 3">
    <name type="scientific">Stephanodiscus triporus</name>
    <dbReference type="NCBI Taxonomy" id="2934178"/>
    <lineage>
        <taxon>Eukaryota</taxon>
        <taxon>Sar</taxon>
        <taxon>Stramenopiles</taxon>
        <taxon>Ochrophyta</taxon>
        <taxon>Bacillariophyta</taxon>
        <taxon>Coscinodiscophyceae</taxon>
        <taxon>Thalassiosirophycidae</taxon>
        <taxon>Stephanodiscales</taxon>
        <taxon>Stephanodiscaceae</taxon>
        <taxon>Stephanodiscus</taxon>
    </lineage>
</organism>
<protein>
    <submittedName>
        <fullName evidence="2">Uncharacterized protein</fullName>
    </submittedName>
</protein>
<dbReference type="Proteomes" id="UP001530315">
    <property type="component" value="Unassembled WGS sequence"/>
</dbReference>
<dbReference type="InterPro" id="IPR027417">
    <property type="entry name" value="P-loop_NTPase"/>
</dbReference>
<dbReference type="AlphaFoldDB" id="A0ABD3N4G3"/>
<sequence length="432" mass="49515">MNPSVGKGPDDKSRTRITSSPDCSPPSTQKECHVPRKRSKEWSKKKFLVAFALILAARRAGMVSSRLWATRDDERHATTKAESAPAAAARANSTSKTTELIELDRCDRVGLLLEDADPGMINKLRRKLASEDPACFERRFSDFSNHFRHRLDVARKHLNLHIPKAGGTALCQLAKRAKKDTPPGNCWQRVHFIPLWYPGFKWLERAGFPKNNTCDVFDEKLKEFTMNENYLDYPLCMNARLYSILLRRPVDRAMSQERHFMATIKKHPNITTWNPPDVIARRLKLIRKNYMTWSLTSGLVASRRKRLEFAPERKHLRVAKDTLSRMDFLLEITPPRSLAELKSVDSYRVKCLTTMLKLIGFGNATMTTTNVAIGRGQSLQFNRTQYNKWNKLDIELYQYATKLAKLDCDFFHKIEEGEGAVGNMISREVAGN</sequence>
<dbReference type="Gene3D" id="3.40.50.300">
    <property type="entry name" value="P-loop containing nucleotide triphosphate hydrolases"/>
    <property type="match status" value="1"/>
</dbReference>
<comment type="caution">
    <text evidence="2">The sequence shown here is derived from an EMBL/GenBank/DDBJ whole genome shotgun (WGS) entry which is preliminary data.</text>
</comment>
<evidence type="ECO:0000313" key="3">
    <source>
        <dbReference type="Proteomes" id="UP001530315"/>
    </source>
</evidence>
<feature type="compositionally biased region" description="Polar residues" evidence="1">
    <location>
        <begin position="16"/>
        <end position="29"/>
    </location>
</feature>
<gene>
    <name evidence="2" type="ORF">ACHAW5_003131</name>
</gene>
<keyword evidence="3" id="KW-1185">Reference proteome</keyword>
<accession>A0ABD3N4G3</accession>
<evidence type="ECO:0000313" key="2">
    <source>
        <dbReference type="EMBL" id="KAL3770687.1"/>
    </source>
</evidence>
<proteinExistence type="predicted"/>
<name>A0ABD3N4G3_9STRA</name>
<feature type="region of interest" description="Disordered" evidence="1">
    <location>
        <begin position="72"/>
        <end position="94"/>
    </location>
</feature>
<feature type="region of interest" description="Disordered" evidence="1">
    <location>
        <begin position="1"/>
        <end position="37"/>
    </location>
</feature>